<feature type="region of interest" description="Disordered" evidence="1">
    <location>
        <begin position="72"/>
        <end position="92"/>
    </location>
</feature>
<dbReference type="EMBL" id="CAAE01014756">
    <property type="protein sequence ID" value="CAG04969.1"/>
    <property type="molecule type" value="Genomic_DNA"/>
</dbReference>
<organism evidence="2">
    <name type="scientific">Tetraodon nigroviridis</name>
    <name type="common">Spotted green pufferfish</name>
    <name type="synonym">Chelonodon nigroviridis</name>
    <dbReference type="NCBI Taxonomy" id="99883"/>
    <lineage>
        <taxon>Eukaryota</taxon>
        <taxon>Metazoa</taxon>
        <taxon>Chordata</taxon>
        <taxon>Craniata</taxon>
        <taxon>Vertebrata</taxon>
        <taxon>Euteleostomi</taxon>
        <taxon>Actinopterygii</taxon>
        <taxon>Neopterygii</taxon>
        <taxon>Teleostei</taxon>
        <taxon>Neoteleostei</taxon>
        <taxon>Acanthomorphata</taxon>
        <taxon>Eupercaria</taxon>
        <taxon>Tetraodontiformes</taxon>
        <taxon>Tetradontoidea</taxon>
        <taxon>Tetraodontidae</taxon>
        <taxon>Tetraodon</taxon>
    </lineage>
</organism>
<dbReference type="KEGG" id="tng:GSTEN00024839G001"/>
<feature type="region of interest" description="Disordered" evidence="1">
    <location>
        <begin position="1"/>
        <end position="50"/>
    </location>
</feature>
<evidence type="ECO:0000313" key="2">
    <source>
        <dbReference type="EMBL" id="CAG04969.1"/>
    </source>
</evidence>
<gene>
    <name evidence="2" type="ORF">GSTENG00024839001</name>
</gene>
<name>Q4S313_TETNG</name>
<evidence type="ECO:0000256" key="1">
    <source>
        <dbReference type="SAM" id="MobiDB-lite"/>
    </source>
</evidence>
<reference evidence="2" key="1">
    <citation type="journal article" date="2004" name="Nature">
        <title>Genome duplication in the teleost fish Tetraodon nigroviridis reveals the early vertebrate proto-karyotype.</title>
        <authorList>
            <person name="Jaillon O."/>
            <person name="Aury J.-M."/>
            <person name="Brunet F."/>
            <person name="Petit J.-L."/>
            <person name="Stange-Thomann N."/>
            <person name="Mauceli E."/>
            <person name="Bouneau L."/>
            <person name="Fischer C."/>
            <person name="Ozouf-Costaz C."/>
            <person name="Bernot A."/>
            <person name="Nicaud S."/>
            <person name="Jaffe D."/>
            <person name="Fisher S."/>
            <person name="Lutfalla G."/>
            <person name="Dossat C."/>
            <person name="Segurens B."/>
            <person name="Dasilva C."/>
            <person name="Salanoubat M."/>
            <person name="Levy M."/>
            <person name="Boudet N."/>
            <person name="Castellano S."/>
            <person name="Anthouard V."/>
            <person name="Jubin C."/>
            <person name="Castelli V."/>
            <person name="Katinka M."/>
            <person name="Vacherie B."/>
            <person name="Biemont C."/>
            <person name="Skalli Z."/>
            <person name="Cattolico L."/>
            <person name="Poulain J."/>
            <person name="De Berardinis V."/>
            <person name="Cruaud C."/>
            <person name="Duprat S."/>
            <person name="Brottier P."/>
            <person name="Coutanceau J.-P."/>
            <person name="Gouzy J."/>
            <person name="Parra G."/>
            <person name="Lardier G."/>
            <person name="Chapple C."/>
            <person name="McKernan K.J."/>
            <person name="McEwan P."/>
            <person name="Bosak S."/>
            <person name="Kellis M."/>
            <person name="Volff J.-N."/>
            <person name="Guigo R."/>
            <person name="Zody M.C."/>
            <person name="Mesirov J."/>
            <person name="Lindblad-Toh K."/>
            <person name="Birren B."/>
            <person name="Nusbaum C."/>
            <person name="Kahn D."/>
            <person name="Robinson-Rechavi M."/>
            <person name="Laudet V."/>
            <person name="Schachter V."/>
            <person name="Quetier F."/>
            <person name="Saurin W."/>
            <person name="Scarpelli C."/>
            <person name="Wincker P."/>
            <person name="Lander E.S."/>
            <person name="Weissenbach J."/>
            <person name="Roest Crollius H."/>
        </authorList>
    </citation>
    <scope>NUCLEOTIDE SEQUENCE [LARGE SCALE GENOMIC DNA]</scope>
</reference>
<feature type="compositionally biased region" description="Basic and acidic residues" evidence="1">
    <location>
        <begin position="1"/>
        <end position="27"/>
    </location>
</feature>
<reference evidence="2" key="2">
    <citation type="submission" date="2004-02" db="EMBL/GenBank/DDBJ databases">
        <authorList>
            <consortium name="Genoscope"/>
            <consortium name="Whitehead Institute Centre for Genome Research"/>
        </authorList>
    </citation>
    <scope>NUCLEOTIDE SEQUENCE</scope>
</reference>
<dbReference type="AlphaFoldDB" id="Q4S313"/>
<accession>Q4S313</accession>
<protein>
    <submittedName>
        <fullName evidence="2">(spotted green pufferfish) hypothetical protein</fullName>
    </submittedName>
</protein>
<comment type="caution">
    <text evidence="2">The sequence shown here is derived from an EMBL/GenBank/DDBJ whole genome shotgun (WGS) entry which is preliminary data.</text>
</comment>
<sequence length="184" mass="20190">MELVHKSENILETSKSDKWTTDSLKKDRGPHHPRTLAPARGPLKSISGCNQTEGELGEMYEESMCAQLDVGVSSTSTKSNPPPLSSTGCGPACYTMRMQRDTQQTQSPSHSEQIIFDRVQIKPEKDNWPVSCCYDSGRRPGDCHACLHALTQADGKQEQIPIGPRSERQMNFGFAGAGQQIGPD</sequence>
<proteinExistence type="predicted"/>